<comment type="caution">
    <text evidence="1">The sequence shown here is derived from an EMBL/GenBank/DDBJ whole genome shotgun (WGS) entry which is preliminary data.</text>
</comment>
<dbReference type="EMBL" id="CM041552">
    <property type="protein sequence ID" value="KAI3354160.1"/>
    <property type="molecule type" value="Genomic_DNA"/>
</dbReference>
<keyword evidence="2" id="KW-1185">Reference proteome</keyword>
<dbReference type="Proteomes" id="UP000831701">
    <property type="component" value="Chromosome 22"/>
</dbReference>
<feature type="non-terminal residue" evidence="1">
    <location>
        <position position="106"/>
    </location>
</feature>
<accession>A0ACB8VF92</accession>
<protein>
    <submittedName>
        <fullName evidence="1">Uncharacterized protein</fullName>
    </submittedName>
</protein>
<name>A0ACB8VF92_9TELE</name>
<feature type="non-terminal residue" evidence="1">
    <location>
        <position position="1"/>
    </location>
</feature>
<evidence type="ECO:0000313" key="1">
    <source>
        <dbReference type="EMBL" id="KAI3354160.1"/>
    </source>
</evidence>
<proteinExistence type="predicted"/>
<reference evidence="1" key="1">
    <citation type="submission" date="2022-04" db="EMBL/GenBank/DDBJ databases">
        <title>Jade perch genome.</title>
        <authorList>
            <person name="Chao B."/>
        </authorList>
    </citation>
    <scope>NUCLEOTIDE SEQUENCE</scope>
    <source>
        <strain evidence="1">CB-2022</strain>
    </source>
</reference>
<sequence>ARVRRVVWSWWAAARLKCFLYGLWTGGTAAGPRPSGVESMCRRLRSHLPPPSLGTEAGSRQGKQADNQSLTQSTPPPPTPTLRLFRSSVPIQHLTPNDIRLQQWTE</sequence>
<gene>
    <name evidence="1" type="ORF">L3Q82_018699</name>
</gene>
<organism evidence="1 2">
    <name type="scientific">Scortum barcoo</name>
    <name type="common">barcoo grunter</name>
    <dbReference type="NCBI Taxonomy" id="214431"/>
    <lineage>
        <taxon>Eukaryota</taxon>
        <taxon>Metazoa</taxon>
        <taxon>Chordata</taxon>
        <taxon>Craniata</taxon>
        <taxon>Vertebrata</taxon>
        <taxon>Euteleostomi</taxon>
        <taxon>Actinopterygii</taxon>
        <taxon>Neopterygii</taxon>
        <taxon>Teleostei</taxon>
        <taxon>Neoteleostei</taxon>
        <taxon>Acanthomorphata</taxon>
        <taxon>Eupercaria</taxon>
        <taxon>Centrarchiformes</taxon>
        <taxon>Terapontoidei</taxon>
        <taxon>Terapontidae</taxon>
        <taxon>Scortum</taxon>
    </lineage>
</organism>
<evidence type="ECO:0000313" key="2">
    <source>
        <dbReference type="Proteomes" id="UP000831701"/>
    </source>
</evidence>